<evidence type="ECO:0000313" key="14">
    <source>
        <dbReference type="EMBL" id="CAH2354132.1"/>
    </source>
</evidence>
<protein>
    <recommendedName>
        <fullName evidence="4">ER membrane protein complex subunit 1</fullName>
    </recommendedName>
</protein>
<comment type="subcellular location">
    <subcellularLocation>
        <location evidence="1">Endoplasmic reticulum membrane</location>
        <topology evidence="1">Single-pass type I membrane protein</topology>
    </subcellularLocation>
</comment>
<evidence type="ECO:0000256" key="5">
    <source>
        <dbReference type="ARBA" id="ARBA00022692"/>
    </source>
</evidence>
<name>A0A9P0VZN9_9ASCO</name>
<comment type="subunit">
    <text evidence="3">Component of the ER membrane protein complex (EMC).</text>
</comment>
<keyword evidence="15" id="KW-1185">Reference proteome</keyword>
<reference evidence="14" key="1">
    <citation type="submission" date="2022-03" db="EMBL/GenBank/DDBJ databases">
        <authorList>
            <person name="Legras J.-L."/>
            <person name="Devillers H."/>
            <person name="Grondin C."/>
        </authorList>
    </citation>
    <scope>NUCLEOTIDE SEQUENCE</scope>
    <source>
        <strain evidence="14">CLIB 1423</strain>
    </source>
</reference>
<dbReference type="PANTHER" id="PTHR21573">
    <property type="entry name" value="ER MEMBRANE PROTEIN COMPLEX SUBUNIT 1"/>
    <property type="match status" value="1"/>
</dbReference>
<dbReference type="GO" id="GO:0034975">
    <property type="term" value="P:protein folding in endoplasmic reticulum"/>
    <property type="evidence" value="ECO:0007669"/>
    <property type="project" value="TreeGrafter"/>
</dbReference>
<dbReference type="Proteomes" id="UP000837801">
    <property type="component" value="Unassembled WGS sequence"/>
</dbReference>
<evidence type="ECO:0000259" key="13">
    <source>
        <dbReference type="Pfam" id="PF07774"/>
    </source>
</evidence>
<evidence type="ECO:0000313" key="15">
    <source>
        <dbReference type="Proteomes" id="UP000837801"/>
    </source>
</evidence>
<keyword evidence="10" id="KW-0325">Glycoprotein</keyword>
<gene>
    <name evidence="14" type="ORF">CLIB1423_14S02828</name>
</gene>
<evidence type="ECO:0000256" key="6">
    <source>
        <dbReference type="ARBA" id="ARBA00022729"/>
    </source>
</evidence>
<evidence type="ECO:0000256" key="8">
    <source>
        <dbReference type="ARBA" id="ARBA00022989"/>
    </source>
</evidence>
<dbReference type="InterPro" id="IPR026895">
    <property type="entry name" value="EMC1"/>
</dbReference>
<dbReference type="OrthoDB" id="28092at2759"/>
<organism evidence="14 15">
    <name type="scientific">[Candida] railenensis</name>
    <dbReference type="NCBI Taxonomy" id="45579"/>
    <lineage>
        <taxon>Eukaryota</taxon>
        <taxon>Fungi</taxon>
        <taxon>Dikarya</taxon>
        <taxon>Ascomycota</taxon>
        <taxon>Saccharomycotina</taxon>
        <taxon>Pichiomycetes</taxon>
        <taxon>Debaryomycetaceae</taxon>
        <taxon>Kurtzmaniella</taxon>
    </lineage>
</organism>
<evidence type="ECO:0000256" key="9">
    <source>
        <dbReference type="ARBA" id="ARBA00023136"/>
    </source>
</evidence>
<dbReference type="Pfam" id="PF07774">
    <property type="entry name" value="EMC1_C"/>
    <property type="match status" value="1"/>
</dbReference>
<dbReference type="AlphaFoldDB" id="A0A9P0VZN9"/>
<proteinExistence type="inferred from homology"/>
<keyword evidence="6 12" id="KW-0732">Signal</keyword>
<dbReference type="EMBL" id="CAKXYY010000014">
    <property type="protein sequence ID" value="CAH2354132.1"/>
    <property type="molecule type" value="Genomic_DNA"/>
</dbReference>
<dbReference type="SUPFAM" id="SSF50998">
    <property type="entry name" value="Quinoprotein alcohol dehydrogenase-like"/>
    <property type="match status" value="1"/>
</dbReference>
<dbReference type="GO" id="GO:0072546">
    <property type="term" value="C:EMC complex"/>
    <property type="evidence" value="ECO:0007669"/>
    <property type="project" value="InterPro"/>
</dbReference>
<dbReference type="PANTHER" id="PTHR21573:SF0">
    <property type="entry name" value="ER MEMBRANE PROTEIN COMPLEX SUBUNIT 1"/>
    <property type="match status" value="1"/>
</dbReference>
<feature type="chain" id="PRO_5040234793" description="ER membrane protein complex subunit 1" evidence="12">
    <location>
        <begin position="19"/>
        <end position="940"/>
    </location>
</feature>
<keyword evidence="8 11" id="KW-1133">Transmembrane helix</keyword>
<dbReference type="InterPro" id="IPR011678">
    <property type="entry name" value="EMC1_C"/>
</dbReference>
<feature type="domain" description="ER membrane protein complex subunit 1 C-terminal" evidence="13">
    <location>
        <begin position="716"/>
        <end position="936"/>
    </location>
</feature>
<evidence type="ECO:0000256" key="3">
    <source>
        <dbReference type="ARBA" id="ARBA00011276"/>
    </source>
</evidence>
<evidence type="ECO:0000256" key="11">
    <source>
        <dbReference type="SAM" id="Phobius"/>
    </source>
</evidence>
<feature type="signal peptide" evidence="12">
    <location>
        <begin position="1"/>
        <end position="18"/>
    </location>
</feature>
<evidence type="ECO:0000256" key="1">
    <source>
        <dbReference type="ARBA" id="ARBA00004115"/>
    </source>
</evidence>
<sequence>MISFNWVVLGLLLQLASAVILDDAFIRDWTKNWVGQISQYEFQSSDSIIGLSDQGQLFNSHIDLETNTSTTDLLWRTDLSKFGSNPQFLLNKNNFKVYTYSPDSTKAYAWDSRTGILENIFDLKAEPLAIVNFFNRGVLSVNIDGSVELLPDNLSIQPQLEVGTIKSKLPKNGGQVKSSTHDGIIYISIPNNNKIFGIKGDGSSDVTEIGGVETDKIVDLKENLILTQSNEVKLIAGDKVKAVKLSKRYENVVLISSNYFVAFDGVTSPGFTLYKVDEPSATASVVEGLPEIPTQIVSIEYLTASINDFLVVSTPLKKVIVDITGLLSDDDPSSTQITTFDHPSSPKGKILDFLEYDKNDNIRLITTFSLPGTDVAITKHNHDYYVSTTTLQHRDNFESQSGKYLIVNKPTLDEKTLDDANHLLDEEQDGSKAGEYKLFIIRWWSRFQRHLIELIEYNVFAITKGKLPDTSIAGSEEEQFGLKKLIIFVDEKLNVLVAVNTIDGSIEWARELDTSSGILIDTVQLSDEKILVVYDSEVISINLRNGSTIASYGLPNGLIEKVFTVEVDGQILVLTKVENSSTVSILGIEGVQSSFEIDDKYFIDRNSGNGYKLSSETLKLIQTWKLPLDGTEKVVAVESKASSVVRSGNGLGIVLADKSVLYKYSYPNIAAVVTYDASLDKVSFTIIDIVTGAQLHEQSHEGESIDLKSFLVTMDNNWIIYSYFSTNPKAEQRIVVIDLFETGIPNEKANNEEDNSIFNSYNQTIGEVSTKSFIFPERILQLSHSVTKFGITTTNILAFTDSGSLVQIPKFVLNSRRIADREFTQVDSMNDFRLTPYEPIISGGDKHYHVLNHKNQLSVQDGGKILSIATELESTSVVCYINKLDWFCTTIQPSLQYDTLGKNFAKSKLILTILILLLGVLITTPMVSSKRLNAAWLDRS</sequence>
<evidence type="ECO:0000256" key="7">
    <source>
        <dbReference type="ARBA" id="ARBA00022824"/>
    </source>
</evidence>
<accession>A0A9P0VZN9</accession>
<evidence type="ECO:0000256" key="12">
    <source>
        <dbReference type="SAM" id="SignalP"/>
    </source>
</evidence>
<feature type="transmembrane region" description="Helical" evidence="11">
    <location>
        <begin position="909"/>
        <end position="927"/>
    </location>
</feature>
<keyword evidence="5 11" id="KW-0812">Transmembrane</keyword>
<comment type="caution">
    <text evidence="14">The sequence shown here is derived from an EMBL/GenBank/DDBJ whole genome shotgun (WGS) entry which is preliminary data.</text>
</comment>
<evidence type="ECO:0000256" key="4">
    <source>
        <dbReference type="ARBA" id="ARBA00020824"/>
    </source>
</evidence>
<keyword evidence="7" id="KW-0256">Endoplasmic reticulum</keyword>
<comment type="similarity">
    <text evidence="2">Belongs to the EMC1 family.</text>
</comment>
<dbReference type="InterPro" id="IPR011047">
    <property type="entry name" value="Quinoprotein_ADH-like_sf"/>
</dbReference>
<evidence type="ECO:0000256" key="2">
    <source>
        <dbReference type="ARBA" id="ARBA00007904"/>
    </source>
</evidence>
<keyword evidence="9 11" id="KW-0472">Membrane</keyword>
<evidence type="ECO:0000256" key="10">
    <source>
        <dbReference type="ARBA" id="ARBA00023180"/>
    </source>
</evidence>